<proteinExistence type="inferred from homology"/>
<dbReference type="CDD" id="cd24139">
    <property type="entry name" value="SIP5-like"/>
    <property type="match status" value="1"/>
</dbReference>
<dbReference type="PANTHER" id="PTHR31315">
    <property type="entry name" value="PROTEIN SIP5"/>
    <property type="match status" value="1"/>
</dbReference>
<accession>A0A5C2SQ19</accession>
<dbReference type="InterPro" id="IPR039301">
    <property type="entry name" value="Sip5/DA2"/>
</dbReference>
<evidence type="ECO:0000256" key="2">
    <source>
        <dbReference type="SAM" id="MobiDB-lite"/>
    </source>
</evidence>
<feature type="compositionally biased region" description="Low complexity" evidence="2">
    <location>
        <begin position="359"/>
        <end position="371"/>
    </location>
</feature>
<comment type="similarity">
    <text evidence="1">Belongs to the SIP5 family.</text>
</comment>
<feature type="region of interest" description="Disordered" evidence="2">
    <location>
        <begin position="186"/>
        <end position="225"/>
    </location>
</feature>
<evidence type="ECO:0000256" key="1">
    <source>
        <dbReference type="ARBA" id="ARBA00010402"/>
    </source>
</evidence>
<evidence type="ECO:0000313" key="4">
    <source>
        <dbReference type="Proteomes" id="UP000313359"/>
    </source>
</evidence>
<keyword evidence="4" id="KW-1185">Reference proteome</keyword>
<dbReference type="GO" id="GO:0005737">
    <property type="term" value="C:cytoplasm"/>
    <property type="evidence" value="ECO:0007669"/>
    <property type="project" value="TreeGrafter"/>
</dbReference>
<dbReference type="AlphaFoldDB" id="A0A5C2SQ19"/>
<feature type="compositionally biased region" description="Low complexity" evidence="2">
    <location>
        <begin position="278"/>
        <end position="291"/>
    </location>
</feature>
<dbReference type="OrthoDB" id="21471at2759"/>
<reference evidence="3" key="1">
    <citation type="journal article" date="2018" name="Genome Biol. Evol.">
        <title>Genomics and development of Lentinus tigrinus, a white-rot wood-decaying mushroom with dimorphic fruiting bodies.</title>
        <authorList>
            <person name="Wu B."/>
            <person name="Xu Z."/>
            <person name="Knudson A."/>
            <person name="Carlson A."/>
            <person name="Chen N."/>
            <person name="Kovaka S."/>
            <person name="LaButti K."/>
            <person name="Lipzen A."/>
            <person name="Pennachio C."/>
            <person name="Riley R."/>
            <person name="Schakwitz W."/>
            <person name="Umezawa K."/>
            <person name="Ohm R.A."/>
            <person name="Grigoriev I.V."/>
            <person name="Nagy L.G."/>
            <person name="Gibbons J."/>
            <person name="Hibbett D."/>
        </authorList>
    </citation>
    <scope>NUCLEOTIDE SEQUENCE [LARGE SCALE GENOMIC DNA]</scope>
    <source>
        <strain evidence="3">ALCF2SS1-6</strain>
    </source>
</reference>
<evidence type="ECO:0000313" key="3">
    <source>
        <dbReference type="EMBL" id="RPD65945.1"/>
    </source>
</evidence>
<organism evidence="3 4">
    <name type="scientific">Lentinus tigrinus ALCF2SS1-6</name>
    <dbReference type="NCBI Taxonomy" id="1328759"/>
    <lineage>
        <taxon>Eukaryota</taxon>
        <taxon>Fungi</taxon>
        <taxon>Dikarya</taxon>
        <taxon>Basidiomycota</taxon>
        <taxon>Agaricomycotina</taxon>
        <taxon>Agaricomycetes</taxon>
        <taxon>Polyporales</taxon>
        <taxon>Polyporaceae</taxon>
        <taxon>Lentinus</taxon>
    </lineage>
</organism>
<feature type="region of interest" description="Disordered" evidence="2">
    <location>
        <begin position="1"/>
        <end position="21"/>
    </location>
</feature>
<feature type="region of interest" description="Disordered" evidence="2">
    <location>
        <begin position="345"/>
        <end position="589"/>
    </location>
</feature>
<dbReference type="EMBL" id="ML122251">
    <property type="protein sequence ID" value="RPD65945.1"/>
    <property type="molecule type" value="Genomic_DNA"/>
</dbReference>
<feature type="compositionally biased region" description="Polar residues" evidence="2">
    <location>
        <begin position="378"/>
        <end position="389"/>
    </location>
</feature>
<dbReference type="Proteomes" id="UP000313359">
    <property type="component" value="Unassembled WGS sequence"/>
</dbReference>
<feature type="region of interest" description="Disordered" evidence="2">
    <location>
        <begin position="63"/>
        <end position="109"/>
    </location>
</feature>
<feature type="compositionally biased region" description="Low complexity" evidence="2">
    <location>
        <begin position="540"/>
        <end position="551"/>
    </location>
</feature>
<name>A0A5C2SQ19_9APHY</name>
<evidence type="ECO:0008006" key="5">
    <source>
        <dbReference type="Google" id="ProtNLM"/>
    </source>
</evidence>
<sequence>MGNSASSGRGHHEDTVDFGYLSPQGIYTGPRDWNQAVVTQLIVERKLAPFYRPLEDYEEDWDDEQIFAARKEPSDPEGGEGSSRADSVSSSSTRGHAKKPSTAKEPARHPEAAIYRGAIECPICFLYYPPNINRSRCCDQAICTECFVQIKRVEPTTTHVVSEPAACPYCVQENFGIVYTPPPWRTGLGSEGATPPSWPDSPKAASDATANTSMKRRRKSFGHNDPDVVTVDMIHPDWEAKLAAVRAAVARRANRRIIMRQVGDRLIPVGVTSGRVHAIPPEEAGAETPEGSGERGSRRSRRRQQNQELNQYLGSMGLGGQDLEELMVMEAMRLSLIEHEAELRRQKEEEEKKKREEAAAATASGAAEPAASVERSTEATTPSAESVVTSEAVPCSHSPALPAQPAEEAVSPPRSRISTSSQVHASSPSLLSPARVSTDGGRRSGRSTPTSPYGAVGTALLGAASTANAVATPSPEREPSDPIAETASSESQLEVAPAPTTEEPRAETPPVIADDTPTIAEPAAFESTPDRPSLSTGEYATSSASSAVRSSYDVLPSSPGSTISDKPLLDRAVPPTPGTDGEASAAAAS</sequence>
<dbReference type="PANTHER" id="PTHR31315:SF1">
    <property type="entry name" value="PROTEIN SIP5"/>
    <property type="match status" value="1"/>
</dbReference>
<feature type="region of interest" description="Disordered" evidence="2">
    <location>
        <begin position="277"/>
        <end position="305"/>
    </location>
</feature>
<gene>
    <name evidence="3" type="ORF">L227DRAFT_569879</name>
</gene>
<dbReference type="STRING" id="1328759.A0A5C2SQ19"/>
<feature type="compositionally biased region" description="Low complexity" evidence="2">
    <location>
        <begin position="82"/>
        <end position="92"/>
    </location>
</feature>
<protein>
    <recommendedName>
        <fullName evidence="5">RING-type domain-containing protein</fullName>
    </recommendedName>
</protein>
<feature type="compositionally biased region" description="Polar residues" evidence="2">
    <location>
        <begin position="416"/>
        <end position="430"/>
    </location>
</feature>
<feature type="compositionally biased region" description="Basic and acidic residues" evidence="2">
    <location>
        <begin position="345"/>
        <end position="358"/>
    </location>
</feature>